<evidence type="ECO:0000313" key="1">
    <source>
        <dbReference type="EMBL" id="QJA86782.1"/>
    </source>
</evidence>
<dbReference type="AlphaFoldDB" id="A0A6M3KYL2"/>
<sequence>MKEHTLKVKAKDYFREKGYLSWMPPRVKWLKEQDIFGIWDGIAWRRNKFIFFQLTTISNKSARLKKIINFMMPSRLYITSPVKGWLMCYRKKTNQFEISEI</sequence>
<organism evidence="1">
    <name type="scientific">viral metagenome</name>
    <dbReference type="NCBI Taxonomy" id="1070528"/>
    <lineage>
        <taxon>unclassified sequences</taxon>
        <taxon>metagenomes</taxon>
        <taxon>organismal metagenomes</taxon>
    </lineage>
</organism>
<reference evidence="1" key="1">
    <citation type="submission" date="2020-03" db="EMBL/GenBank/DDBJ databases">
        <title>The deep terrestrial virosphere.</title>
        <authorList>
            <person name="Holmfeldt K."/>
            <person name="Nilsson E."/>
            <person name="Simone D."/>
            <person name="Lopez-Fernandez M."/>
            <person name="Wu X."/>
            <person name="de Brujin I."/>
            <person name="Lundin D."/>
            <person name="Andersson A."/>
            <person name="Bertilsson S."/>
            <person name="Dopson M."/>
        </authorList>
    </citation>
    <scope>NUCLEOTIDE SEQUENCE</scope>
    <source>
        <strain evidence="1">MM415B03121</strain>
    </source>
</reference>
<proteinExistence type="predicted"/>
<accession>A0A6M3KYL2</accession>
<dbReference type="EMBL" id="MT142658">
    <property type="protein sequence ID" value="QJA86782.1"/>
    <property type="molecule type" value="Genomic_DNA"/>
</dbReference>
<name>A0A6M3KYL2_9ZZZZ</name>
<gene>
    <name evidence="1" type="ORF">MM415B03121_0017</name>
</gene>
<protein>
    <submittedName>
        <fullName evidence="1">Uncharacterized protein</fullName>
    </submittedName>
</protein>